<dbReference type="RefSeq" id="WP_151966580.1">
    <property type="nucleotide sequence ID" value="NZ_AP019860.1"/>
</dbReference>
<reference evidence="3 4" key="1">
    <citation type="submission" date="2019-08" db="EMBL/GenBank/DDBJ databases">
        <title>Complete genome sequence of Candidatus Uab amorphum.</title>
        <authorList>
            <person name="Shiratori T."/>
            <person name="Suzuki S."/>
            <person name="Kakizawa Y."/>
            <person name="Ishida K."/>
        </authorList>
    </citation>
    <scope>NUCLEOTIDE SEQUENCE [LARGE SCALE GENOMIC DNA]</scope>
    <source>
        <strain evidence="3 4">SRT547</strain>
    </source>
</reference>
<dbReference type="KEGG" id="uam:UABAM_00675"/>
<dbReference type="EMBL" id="AP019860">
    <property type="protein sequence ID" value="BBM82332.1"/>
    <property type="molecule type" value="Genomic_DNA"/>
</dbReference>
<evidence type="ECO:0000256" key="2">
    <source>
        <dbReference type="SAM" id="Phobius"/>
    </source>
</evidence>
<protein>
    <submittedName>
        <fullName evidence="3">Uncharacterized protein</fullName>
    </submittedName>
</protein>
<gene>
    <name evidence="3" type="ORF">UABAM_00675</name>
</gene>
<feature type="region of interest" description="Disordered" evidence="1">
    <location>
        <begin position="231"/>
        <end position="320"/>
    </location>
</feature>
<accession>A0A5S9F2P2</accession>
<keyword evidence="4" id="KW-1185">Reference proteome</keyword>
<feature type="transmembrane region" description="Helical" evidence="2">
    <location>
        <begin position="83"/>
        <end position="110"/>
    </location>
</feature>
<sequence length="320" mass="37127">MSQQSDISKLLKKMYTNSVHLEEWRENPKETTEKWQITVDEQNLDTIKTVVDHISTNLEQVQEVRYVNQYTVKKISDMTRHGVFSYYMMMALHIVTFIVGIVVFCFGIYAFFQGHAILGCFLSFLSAIPVGYFLLTKPLQELNANIGNLVQMQVALGAWFNEMTYWQVYAKEPDLEERQMVAQTMRDATKWAVMLIEDYTSHRSEKRASGKSYAEVIDKIRGLAEKWKSDKSSQDRLLLEKKEPKNSTTAEKKSSSDESPREEKAETEDSKKEDTTPKDEEKENSSNEEEKKEQTKDEAAEDVDKKEKGNHDEKRKSKKD</sequence>
<feature type="transmembrane region" description="Helical" evidence="2">
    <location>
        <begin position="116"/>
        <end position="135"/>
    </location>
</feature>
<organism evidence="3 4">
    <name type="scientific">Uabimicrobium amorphum</name>
    <dbReference type="NCBI Taxonomy" id="2596890"/>
    <lineage>
        <taxon>Bacteria</taxon>
        <taxon>Pseudomonadati</taxon>
        <taxon>Planctomycetota</taxon>
        <taxon>Candidatus Uabimicrobiia</taxon>
        <taxon>Candidatus Uabimicrobiales</taxon>
        <taxon>Candidatus Uabimicrobiaceae</taxon>
        <taxon>Candidatus Uabimicrobium</taxon>
    </lineage>
</organism>
<keyword evidence="2" id="KW-0812">Transmembrane</keyword>
<name>A0A5S9F2P2_UABAM</name>
<evidence type="ECO:0000256" key="1">
    <source>
        <dbReference type="SAM" id="MobiDB-lite"/>
    </source>
</evidence>
<evidence type="ECO:0000313" key="3">
    <source>
        <dbReference type="EMBL" id="BBM82332.1"/>
    </source>
</evidence>
<keyword evidence="2" id="KW-0472">Membrane</keyword>
<dbReference type="Proteomes" id="UP000326354">
    <property type="component" value="Chromosome"/>
</dbReference>
<keyword evidence="2" id="KW-1133">Transmembrane helix</keyword>
<dbReference type="AlphaFoldDB" id="A0A5S9F2P2"/>
<proteinExistence type="predicted"/>
<evidence type="ECO:0000313" key="4">
    <source>
        <dbReference type="Proteomes" id="UP000326354"/>
    </source>
</evidence>